<comment type="caution">
    <text evidence="1">The sequence shown here is derived from an EMBL/GenBank/DDBJ whole genome shotgun (WGS) entry which is preliminary data.</text>
</comment>
<gene>
    <name evidence="1" type="ORF">HDA39_006604</name>
</gene>
<organism evidence="1 2">
    <name type="scientific">Kribbella italica</name>
    <dbReference type="NCBI Taxonomy" id="1540520"/>
    <lineage>
        <taxon>Bacteria</taxon>
        <taxon>Bacillati</taxon>
        <taxon>Actinomycetota</taxon>
        <taxon>Actinomycetes</taxon>
        <taxon>Propionibacteriales</taxon>
        <taxon>Kribbellaceae</taxon>
        <taxon>Kribbella</taxon>
    </lineage>
</organism>
<sequence>MDAQHLASLVVATSDEDPVVALVATARLRQETERWEAVLVRRARNSGVTWTEIASVLGVSKQAVHKKYGGRGLMGGQP</sequence>
<dbReference type="RefSeq" id="WP_184801831.1">
    <property type="nucleotide sequence ID" value="NZ_JACHMY010000001.1"/>
</dbReference>
<dbReference type="Proteomes" id="UP000549971">
    <property type="component" value="Unassembled WGS sequence"/>
</dbReference>
<evidence type="ECO:0008006" key="3">
    <source>
        <dbReference type="Google" id="ProtNLM"/>
    </source>
</evidence>
<evidence type="ECO:0000313" key="2">
    <source>
        <dbReference type="Proteomes" id="UP000549971"/>
    </source>
</evidence>
<evidence type="ECO:0000313" key="1">
    <source>
        <dbReference type="EMBL" id="MBB5839870.1"/>
    </source>
</evidence>
<reference evidence="1 2" key="1">
    <citation type="submission" date="2020-08" db="EMBL/GenBank/DDBJ databases">
        <title>Sequencing the genomes of 1000 actinobacteria strains.</title>
        <authorList>
            <person name="Klenk H.-P."/>
        </authorList>
    </citation>
    <scope>NUCLEOTIDE SEQUENCE [LARGE SCALE GENOMIC DNA]</scope>
    <source>
        <strain evidence="1 2">DSM 28967</strain>
    </source>
</reference>
<protein>
    <recommendedName>
        <fullName evidence="3">Homeodomain-like domain-containing protein</fullName>
    </recommendedName>
</protein>
<dbReference type="EMBL" id="JACHMY010000001">
    <property type="protein sequence ID" value="MBB5839870.1"/>
    <property type="molecule type" value="Genomic_DNA"/>
</dbReference>
<name>A0A7W9JDA8_9ACTN</name>
<dbReference type="Pfam" id="PF13384">
    <property type="entry name" value="HTH_23"/>
    <property type="match status" value="1"/>
</dbReference>
<accession>A0A7W9JDA8</accession>
<proteinExistence type="predicted"/>
<keyword evidence="2" id="KW-1185">Reference proteome</keyword>
<dbReference type="AlphaFoldDB" id="A0A7W9JDA8"/>